<dbReference type="InterPro" id="IPR036388">
    <property type="entry name" value="WH-like_DNA-bd_sf"/>
</dbReference>
<keyword evidence="2" id="KW-0238">DNA-binding</keyword>
<dbReference type="PANTHER" id="PTHR33204:SF29">
    <property type="entry name" value="TRANSCRIPTIONAL REGULATOR"/>
    <property type="match status" value="1"/>
</dbReference>
<organism evidence="5 6">
    <name type="scientific">Pseudochryseolinea flava</name>
    <dbReference type="NCBI Taxonomy" id="2059302"/>
    <lineage>
        <taxon>Bacteria</taxon>
        <taxon>Pseudomonadati</taxon>
        <taxon>Bacteroidota</taxon>
        <taxon>Cytophagia</taxon>
        <taxon>Cytophagales</taxon>
        <taxon>Fulvivirgaceae</taxon>
        <taxon>Pseudochryseolinea</taxon>
    </lineage>
</organism>
<dbReference type="InterPro" id="IPR002577">
    <property type="entry name" value="HTH_HxlR"/>
</dbReference>
<evidence type="ECO:0000256" key="3">
    <source>
        <dbReference type="ARBA" id="ARBA00023163"/>
    </source>
</evidence>
<keyword evidence="1" id="KW-0805">Transcription regulation</keyword>
<dbReference type="SUPFAM" id="SSF46785">
    <property type="entry name" value="Winged helix' DNA-binding domain"/>
    <property type="match status" value="1"/>
</dbReference>
<dbReference type="EMBL" id="QMFY01000006">
    <property type="protein sequence ID" value="RAW00563.1"/>
    <property type="molecule type" value="Genomic_DNA"/>
</dbReference>
<proteinExistence type="predicted"/>
<name>A0A364Y163_9BACT</name>
<reference evidence="5 6" key="1">
    <citation type="submission" date="2018-06" db="EMBL/GenBank/DDBJ databases">
        <title>Chryseolinea flavus sp. nov., a member of the phylum Bacteroidetes isolated from soil.</title>
        <authorList>
            <person name="Li Y."/>
            <person name="Wang J."/>
        </authorList>
    </citation>
    <scope>NUCLEOTIDE SEQUENCE [LARGE SCALE GENOMIC DNA]</scope>
    <source>
        <strain evidence="5 6">SDU1-6</strain>
    </source>
</reference>
<dbReference type="PANTHER" id="PTHR33204">
    <property type="entry name" value="TRANSCRIPTIONAL REGULATOR, MARR FAMILY"/>
    <property type="match status" value="1"/>
</dbReference>
<dbReference type="PROSITE" id="PS51118">
    <property type="entry name" value="HTH_HXLR"/>
    <property type="match status" value="1"/>
</dbReference>
<dbReference type="AlphaFoldDB" id="A0A364Y163"/>
<feature type="domain" description="HTH hxlR-type" evidence="4">
    <location>
        <begin position="20"/>
        <end position="118"/>
    </location>
</feature>
<gene>
    <name evidence="5" type="ORF">DQQ10_13265</name>
</gene>
<comment type="caution">
    <text evidence="5">The sequence shown here is derived from an EMBL/GenBank/DDBJ whole genome shotgun (WGS) entry which is preliminary data.</text>
</comment>
<dbReference type="Gene3D" id="1.10.10.10">
    <property type="entry name" value="Winged helix-like DNA-binding domain superfamily/Winged helix DNA-binding domain"/>
    <property type="match status" value="1"/>
</dbReference>
<evidence type="ECO:0000256" key="1">
    <source>
        <dbReference type="ARBA" id="ARBA00023015"/>
    </source>
</evidence>
<protein>
    <submittedName>
        <fullName evidence="5">Transcriptional regulator</fullName>
    </submittedName>
</protein>
<evidence type="ECO:0000313" key="5">
    <source>
        <dbReference type="EMBL" id="RAW00563.1"/>
    </source>
</evidence>
<accession>A0A364Y163</accession>
<keyword evidence="3" id="KW-0804">Transcription</keyword>
<keyword evidence="6" id="KW-1185">Reference proteome</keyword>
<sequence>MATQKKDTTYSRNEKCINECDLTYVIAKIGGRWKLQILSKLDGKTLRYSALKKEFPHTTERMLALQRKGLEQDNLISRTVYAEVPPRVEYELTDIAKELIPIFAHLSTWGNRHKEVVKEKSN</sequence>
<dbReference type="GO" id="GO:0003677">
    <property type="term" value="F:DNA binding"/>
    <property type="evidence" value="ECO:0007669"/>
    <property type="project" value="UniProtKB-KW"/>
</dbReference>
<dbReference type="OrthoDB" id="8231503at2"/>
<dbReference type="Pfam" id="PF01638">
    <property type="entry name" value="HxlR"/>
    <property type="match status" value="1"/>
</dbReference>
<dbReference type="RefSeq" id="WP_112747363.1">
    <property type="nucleotide sequence ID" value="NZ_QMFY01000006.1"/>
</dbReference>
<evidence type="ECO:0000259" key="4">
    <source>
        <dbReference type="PROSITE" id="PS51118"/>
    </source>
</evidence>
<dbReference type="Proteomes" id="UP000251889">
    <property type="component" value="Unassembled WGS sequence"/>
</dbReference>
<dbReference type="InterPro" id="IPR036390">
    <property type="entry name" value="WH_DNA-bd_sf"/>
</dbReference>
<evidence type="ECO:0000313" key="6">
    <source>
        <dbReference type="Proteomes" id="UP000251889"/>
    </source>
</evidence>
<evidence type="ECO:0000256" key="2">
    <source>
        <dbReference type="ARBA" id="ARBA00023125"/>
    </source>
</evidence>